<proteinExistence type="predicted"/>
<dbReference type="Gene3D" id="3.50.50.60">
    <property type="entry name" value="FAD/NAD(P)-binding domain"/>
    <property type="match status" value="1"/>
</dbReference>
<feature type="compositionally biased region" description="Basic and acidic residues" evidence="1">
    <location>
        <begin position="21"/>
        <end position="36"/>
    </location>
</feature>
<dbReference type="Proteomes" id="UP001529510">
    <property type="component" value="Unassembled WGS sequence"/>
</dbReference>
<organism evidence="2 3">
    <name type="scientific">Cirrhinus mrigala</name>
    <name type="common">Mrigala</name>
    <dbReference type="NCBI Taxonomy" id="683832"/>
    <lineage>
        <taxon>Eukaryota</taxon>
        <taxon>Metazoa</taxon>
        <taxon>Chordata</taxon>
        <taxon>Craniata</taxon>
        <taxon>Vertebrata</taxon>
        <taxon>Euteleostomi</taxon>
        <taxon>Actinopterygii</taxon>
        <taxon>Neopterygii</taxon>
        <taxon>Teleostei</taxon>
        <taxon>Ostariophysi</taxon>
        <taxon>Cypriniformes</taxon>
        <taxon>Cyprinidae</taxon>
        <taxon>Labeoninae</taxon>
        <taxon>Labeonini</taxon>
        <taxon>Cirrhinus</taxon>
    </lineage>
</organism>
<dbReference type="AlphaFoldDB" id="A0ABD0QB59"/>
<protein>
    <submittedName>
        <fullName evidence="2">Uncharacterized protein</fullName>
    </submittedName>
</protein>
<evidence type="ECO:0000313" key="2">
    <source>
        <dbReference type="EMBL" id="KAL0182176.1"/>
    </source>
</evidence>
<dbReference type="EMBL" id="JAMKFB020000010">
    <property type="protein sequence ID" value="KAL0182176.1"/>
    <property type="molecule type" value="Genomic_DNA"/>
</dbReference>
<keyword evidence="3" id="KW-1185">Reference proteome</keyword>
<dbReference type="InterPro" id="IPR036188">
    <property type="entry name" value="FAD/NAD-bd_sf"/>
</dbReference>
<comment type="caution">
    <text evidence="2">The sequence shown here is derived from an EMBL/GenBank/DDBJ whole genome shotgun (WGS) entry which is preliminary data.</text>
</comment>
<reference evidence="2 3" key="1">
    <citation type="submission" date="2024-05" db="EMBL/GenBank/DDBJ databases">
        <title>Genome sequencing and assembly of Indian major carp, Cirrhinus mrigala (Hamilton, 1822).</title>
        <authorList>
            <person name="Mohindra V."/>
            <person name="Chowdhury L.M."/>
            <person name="Lal K."/>
            <person name="Jena J.K."/>
        </authorList>
    </citation>
    <scope>NUCLEOTIDE SEQUENCE [LARGE SCALE GENOMIC DNA]</scope>
    <source>
        <strain evidence="2">CM1030</strain>
        <tissue evidence="2">Blood</tissue>
    </source>
</reference>
<feature type="region of interest" description="Disordered" evidence="1">
    <location>
        <begin position="1"/>
        <end position="47"/>
    </location>
</feature>
<name>A0ABD0QB59_CIRMR</name>
<feature type="non-terminal residue" evidence="2">
    <location>
        <position position="81"/>
    </location>
</feature>
<sequence length="81" mass="8778">MEGDGMPTAPLSPLPSQSTHTSEKSVPYEKTLKQEDGLSGPTKPLPNLGCQTLYHLCKLGMTNVVLLERDRLTAGTTWHTA</sequence>
<accession>A0ABD0QB59</accession>
<evidence type="ECO:0000256" key="1">
    <source>
        <dbReference type="SAM" id="MobiDB-lite"/>
    </source>
</evidence>
<gene>
    <name evidence="2" type="ORF">M9458_021551</name>
</gene>
<evidence type="ECO:0000313" key="3">
    <source>
        <dbReference type="Proteomes" id="UP001529510"/>
    </source>
</evidence>